<dbReference type="PANTHER" id="PTHR45621">
    <property type="entry name" value="OS01G0588500 PROTEIN-RELATED"/>
    <property type="match status" value="1"/>
</dbReference>
<dbReference type="CDD" id="cd14066">
    <property type="entry name" value="STKc_IRAK"/>
    <property type="match status" value="1"/>
</dbReference>
<evidence type="ECO:0000259" key="12">
    <source>
        <dbReference type="PROSITE" id="PS50011"/>
    </source>
</evidence>
<comment type="subcellular location">
    <subcellularLocation>
        <location evidence="1">Cell membrane</location>
    </subcellularLocation>
</comment>
<dbReference type="OrthoDB" id="4062651at2759"/>
<evidence type="ECO:0000256" key="2">
    <source>
        <dbReference type="ARBA" id="ARBA00012513"/>
    </source>
</evidence>
<dbReference type="EC" id="2.7.11.1" evidence="2"/>
<evidence type="ECO:0000313" key="13">
    <source>
        <dbReference type="EMBL" id="KAG6742841.1"/>
    </source>
</evidence>
<feature type="compositionally biased region" description="Low complexity" evidence="11">
    <location>
        <begin position="86"/>
        <end position="98"/>
    </location>
</feature>
<evidence type="ECO:0000256" key="1">
    <source>
        <dbReference type="ARBA" id="ARBA00004236"/>
    </source>
</evidence>
<evidence type="ECO:0000256" key="8">
    <source>
        <dbReference type="ARBA" id="ARBA00022821"/>
    </source>
</evidence>
<dbReference type="Proteomes" id="UP000886885">
    <property type="component" value="Chromosome 17A"/>
</dbReference>
<evidence type="ECO:0000256" key="5">
    <source>
        <dbReference type="ARBA" id="ARBA00022679"/>
    </source>
</evidence>
<dbReference type="EMBL" id="JAAWWB010000033">
    <property type="protein sequence ID" value="KAG6742841.1"/>
    <property type="molecule type" value="Genomic_DNA"/>
</dbReference>
<keyword evidence="14" id="KW-1185">Reference proteome</keyword>
<dbReference type="FunFam" id="1.10.510.10:FF:000258">
    <property type="entry name" value="Probable serine/threonine-protein kinase PBL8"/>
    <property type="match status" value="1"/>
</dbReference>
<evidence type="ECO:0000256" key="9">
    <source>
        <dbReference type="ARBA" id="ARBA00022840"/>
    </source>
</evidence>
<keyword evidence="3" id="KW-1003">Cell membrane</keyword>
<evidence type="ECO:0000256" key="4">
    <source>
        <dbReference type="ARBA" id="ARBA00022527"/>
    </source>
</evidence>
<dbReference type="PROSITE" id="PS00107">
    <property type="entry name" value="PROTEIN_KINASE_ATP"/>
    <property type="match status" value="1"/>
</dbReference>
<evidence type="ECO:0000313" key="14">
    <source>
        <dbReference type="Proteomes" id="UP000886885"/>
    </source>
</evidence>
<dbReference type="InterPro" id="IPR000719">
    <property type="entry name" value="Prot_kinase_dom"/>
</dbReference>
<keyword evidence="4" id="KW-0723">Serine/threonine-protein kinase</keyword>
<evidence type="ECO:0000256" key="7">
    <source>
        <dbReference type="ARBA" id="ARBA00022777"/>
    </source>
</evidence>
<dbReference type="GO" id="GO:0005524">
    <property type="term" value="F:ATP binding"/>
    <property type="evidence" value="ECO:0007669"/>
    <property type="project" value="UniProtKB-UniRule"/>
</dbReference>
<keyword evidence="5" id="KW-0808">Transferase</keyword>
<dbReference type="GO" id="GO:0004674">
    <property type="term" value="F:protein serine/threonine kinase activity"/>
    <property type="evidence" value="ECO:0007669"/>
    <property type="project" value="UniProtKB-KW"/>
</dbReference>
<keyword evidence="8" id="KW-0611">Plant defense</keyword>
<gene>
    <name evidence="13" type="ORF">POTOM_053782</name>
</gene>
<dbReference type="GO" id="GO:0006952">
    <property type="term" value="P:defense response"/>
    <property type="evidence" value="ECO:0007669"/>
    <property type="project" value="UniProtKB-KW"/>
</dbReference>
<dbReference type="InterPro" id="IPR008271">
    <property type="entry name" value="Ser/Thr_kinase_AS"/>
</dbReference>
<evidence type="ECO:0000256" key="11">
    <source>
        <dbReference type="SAM" id="MobiDB-lite"/>
    </source>
</evidence>
<evidence type="ECO:0000256" key="10">
    <source>
        <dbReference type="PROSITE-ProRule" id="PRU10141"/>
    </source>
</evidence>
<dbReference type="PROSITE" id="PS00108">
    <property type="entry name" value="PROTEIN_KINASE_ST"/>
    <property type="match status" value="1"/>
</dbReference>
<dbReference type="InterPro" id="IPR001245">
    <property type="entry name" value="Ser-Thr/Tyr_kinase_cat_dom"/>
</dbReference>
<keyword evidence="3" id="KW-0472">Membrane</keyword>
<dbReference type="FunFam" id="3.30.200.20:FF:000228">
    <property type="entry name" value="Serine/threonine-protein kinase BIK1"/>
    <property type="match status" value="1"/>
</dbReference>
<evidence type="ECO:0000256" key="6">
    <source>
        <dbReference type="ARBA" id="ARBA00022741"/>
    </source>
</evidence>
<comment type="caution">
    <text evidence="13">The sequence shown here is derived from an EMBL/GenBank/DDBJ whole genome shotgun (WGS) entry which is preliminary data.</text>
</comment>
<feature type="domain" description="Protein kinase" evidence="12">
    <location>
        <begin position="128"/>
        <end position="474"/>
    </location>
</feature>
<reference evidence="13" key="1">
    <citation type="journal article" date="2020" name="bioRxiv">
        <title>Hybrid origin of Populus tomentosa Carr. identified through genome sequencing and phylogenomic analysis.</title>
        <authorList>
            <person name="An X."/>
            <person name="Gao K."/>
            <person name="Chen Z."/>
            <person name="Li J."/>
            <person name="Yang X."/>
            <person name="Yang X."/>
            <person name="Zhou J."/>
            <person name="Guo T."/>
            <person name="Zhao T."/>
            <person name="Huang S."/>
            <person name="Miao D."/>
            <person name="Khan W.U."/>
            <person name="Rao P."/>
            <person name="Ye M."/>
            <person name="Lei B."/>
            <person name="Liao W."/>
            <person name="Wang J."/>
            <person name="Ji L."/>
            <person name="Li Y."/>
            <person name="Guo B."/>
            <person name="Mustafa N.S."/>
            <person name="Li S."/>
            <person name="Yun Q."/>
            <person name="Keller S.R."/>
            <person name="Mao J."/>
            <person name="Zhang R."/>
            <person name="Strauss S.H."/>
        </authorList>
    </citation>
    <scope>NUCLEOTIDE SEQUENCE</scope>
    <source>
        <strain evidence="13">GM15</strain>
        <tissue evidence="13">Leaf</tissue>
    </source>
</reference>
<feature type="region of interest" description="Disordered" evidence="11">
    <location>
        <begin position="1"/>
        <end position="33"/>
    </location>
</feature>
<keyword evidence="9 10" id="KW-0067">ATP-binding</keyword>
<proteinExistence type="predicted"/>
<dbReference type="Pfam" id="PF07714">
    <property type="entry name" value="PK_Tyr_Ser-Thr"/>
    <property type="match status" value="1"/>
</dbReference>
<accession>A0A8X7Y1U3</accession>
<evidence type="ECO:0000256" key="3">
    <source>
        <dbReference type="ARBA" id="ARBA00022475"/>
    </source>
</evidence>
<name>A0A8X7Y1U3_POPTO</name>
<feature type="compositionally biased region" description="Basic and acidic residues" evidence="11">
    <location>
        <begin position="12"/>
        <end position="21"/>
    </location>
</feature>
<feature type="region of interest" description="Disordered" evidence="11">
    <location>
        <begin position="495"/>
        <end position="541"/>
    </location>
</feature>
<keyword evidence="6 10" id="KW-0547">Nucleotide-binding</keyword>
<dbReference type="AlphaFoldDB" id="A0A8X7Y1U3"/>
<feature type="region of interest" description="Disordered" evidence="11">
    <location>
        <begin position="66"/>
        <end position="98"/>
    </location>
</feature>
<keyword evidence="7" id="KW-0418">Kinase</keyword>
<dbReference type="PROSITE" id="PS50011">
    <property type="entry name" value="PROTEIN_KINASE_DOM"/>
    <property type="match status" value="1"/>
</dbReference>
<dbReference type="InterPro" id="IPR050823">
    <property type="entry name" value="Plant_Ser_Thr_Prot_Kinase"/>
</dbReference>
<protein>
    <recommendedName>
        <fullName evidence="2">non-specific serine/threonine protein kinase</fullName>
        <ecNumber evidence="2">2.7.11.1</ecNumber>
    </recommendedName>
</protein>
<dbReference type="GO" id="GO:0005886">
    <property type="term" value="C:plasma membrane"/>
    <property type="evidence" value="ECO:0007669"/>
    <property type="project" value="UniProtKB-SubCell"/>
</dbReference>
<feature type="binding site" evidence="10">
    <location>
        <position position="166"/>
    </location>
    <ligand>
        <name>ATP</name>
        <dbReference type="ChEBI" id="CHEBI:30616"/>
    </ligand>
</feature>
<dbReference type="InterPro" id="IPR017441">
    <property type="entry name" value="Protein_kinase_ATP_BS"/>
</dbReference>
<organism evidence="13 14">
    <name type="scientific">Populus tomentosa</name>
    <name type="common">Chinese white poplar</name>
    <dbReference type="NCBI Taxonomy" id="118781"/>
    <lineage>
        <taxon>Eukaryota</taxon>
        <taxon>Viridiplantae</taxon>
        <taxon>Streptophyta</taxon>
        <taxon>Embryophyta</taxon>
        <taxon>Tracheophyta</taxon>
        <taxon>Spermatophyta</taxon>
        <taxon>Magnoliopsida</taxon>
        <taxon>eudicotyledons</taxon>
        <taxon>Gunneridae</taxon>
        <taxon>Pentapetalae</taxon>
        <taxon>rosids</taxon>
        <taxon>fabids</taxon>
        <taxon>Malpighiales</taxon>
        <taxon>Salicaceae</taxon>
        <taxon>Saliceae</taxon>
        <taxon>Populus</taxon>
    </lineage>
</organism>
<sequence length="541" mass="60429">MKMKMGLSPDSVKVKNSNEKSKSKKNKKNDKDEEDMGCWFKLRLLGSCMPSRSKVDSSLSGISTHYAQSKSTNDKNKDQPVVPAMSSTTTTSNTESASSFPTFSEELKLASQLRKFTFNDLKLATRNFRPESLLGEGGFGCVFKGWIEENGTAPVKPGTGLTVAVKTLNHDGLQGHKEWLAEVSFLGNLLHKNLVKLVGYCIEDDQRLLVYEFMPRGSLENHLFRKKSKIFDVPKSDHTLEVCVESVKESAVGNLLASVNIMKKDLEIYHVEIDVTIPSENDFIEGSLPLPWSIRMKIALGAAQGLAFLHEEADRPVIYRDFKTSNILLDADYNSKLSDFGLAKDAPDGGKTHVSTRVMGTYGYAAPEYVMTGHLTSKSDVYSFGVVLLEMLTGRRSMDKNRPNGEHNLVEWARPHFGDKRRFYRILDPRLEGHFSIKGAQKAIQLAAQCLSRDPKSRPRMSEVVEALKPLPNLKDMASSSYYFQTMQADRNKSNMNAKNGIRTNAGFITRNGQPLRSLSDVRASPYNQPRQSPKPRGKNS</sequence>